<dbReference type="InterPro" id="IPR011037">
    <property type="entry name" value="Pyrv_Knase-like_insert_dom_sf"/>
</dbReference>
<dbReference type="EMBL" id="BAAARY010000009">
    <property type="protein sequence ID" value="GAA2523507.1"/>
    <property type="molecule type" value="Genomic_DNA"/>
</dbReference>
<dbReference type="InterPro" id="IPR005303">
    <property type="entry name" value="MOCOS_middle"/>
</dbReference>
<feature type="domain" description="MOSC" evidence="1">
    <location>
        <begin position="115"/>
        <end position="269"/>
    </location>
</feature>
<evidence type="ECO:0000313" key="2">
    <source>
        <dbReference type="EMBL" id="GAA2523507.1"/>
    </source>
</evidence>
<dbReference type="InterPro" id="IPR005302">
    <property type="entry name" value="MoCF_Sase_C"/>
</dbReference>
<dbReference type="Gene3D" id="2.40.33.20">
    <property type="entry name" value="PK beta-barrel domain-like"/>
    <property type="match status" value="1"/>
</dbReference>
<protein>
    <submittedName>
        <fullName evidence="2">MOSC domain-containing protein</fullName>
    </submittedName>
</protein>
<name>A0ABN3NJE5_9ACTN</name>
<evidence type="ECO:0000313" key="3">
    <source>
        <dbReference type="Proteomes" id="UP001499978"/>
    </source>
</evidence>
<evidence type="ECO:0000259" key="1">
    <source>
        <dbReference type="PROSITE" id="PS51340"/>
    </source>
</evidence>
<dbReference type="Pfam" id="PF03473">
    <property type="entry name" value="MOSC"/>
    <property type="match status" value="1"/>
</dbReference>
<dbReference type="SUPFAM" id="SSF141673">
    <property type="entry name" value="MOSC N-terminal domain-like"/>
    <property type="match status" value="1"/>
</dbReference>
<reference evidence="2 3" key="1">
    <citation type="journal article" date="2019" name="Int. J. Syst. Evol. Microbiol.">
        <title>The Global Catalogue of Microorganisms (GCM) 10K type strain sequencing project: providing services to taxonomists for standard genome sequencing and annotation.</title>
        <authorList>
            <consortium name="The Broad Institute Genomics Platform"/>
            <consortium name="The Broad Institute Genome Sequencing Center for Infectious Disease"/>
            <person name="Wu L."/>
            <person name="Ma J."/>
        </authorList>
    </citation>
    <scope>NUCLEOTIDE SEQUENCE [LARGE SCALE GENOMIC DNA]</scope>
    <source>
        <strain evidence="2 3">JCM 3367</strain>
    </source>
</reference>
<proteinExistence type="predicted"/>
<dbReference type="SUPFAM" id="SSF50800">
    <property type="entry name" value="PK beta-barrel domain-like"/>
    <property type="match status" value="1"/>
</dbReference>
<comment type="caution">
    <text evidence="2">The sequence shown here is derived from an EMBL/GenBank/DDBJ whole genome shotgun (WGS) entry which is preliminary data.</text>
</comment>
<dbReference type="RefSeq" id="WP_344171975.1">
    <property type="nucleotide sequence ID" value="NZ_BAAARY010000009.1"/>
</dbReference>
<organism evidence="2 3">
    <name type="scientific">Pilimelia columellifera subsp. columellifera</name>
    <dbReference type="NCBI Taxonomy" id="706583"/>
    <lineage>
        <taxon>Bacteria</taxon>
        <taxon>Bacillati</taxon>
        <taxon>Actinomycetota</taxon>
        <taxon>Actinomycetes</taxon>
        <taxon>Micromonosporales</taxon>
        <taxon>Micromonosporaceae</taxon>
        <taxon>Pilimelia</taxon>
    </lineage>
</organism>
<gene>
    <name evidence="2" type="ORF">GCM10010201_22280</name>
</gene>
<dbReference type="PANTHER" id="PTHR14237:SF19">
    <property type="entry name" value="MITOCHONDRIAL AMIDOXIME REDUCING COMPONENT 1"/>
    <property type="match status" value="1"/>
</dbReference>
<accession>A0ABN3NJE5</accession>
<sequence length="270" mass="29377">MRVVSLHSYPVKGCHRLDHERVEVEPWGLAGDRRWLIVAPDGAFVSQRTTPELALLRPAPVDGGLRLNAPGQPALVLATPDPDAGPLRQVTVWRSTIATTPVSPAADAWLTALLRRPVQLVWLDDPTRRRINPEHSRPEDRVSFADGYPVTIANTASLDALNTWLAADGAPSVPMSRFRPNIVIDGAPAWAEDSWTGARTRVGDVVFRVAKPAGRCQVVNIDQETGERRGQVLKALGQHRRRGDNLLFAVHLIPDATGVVAVGDALAVVR</sequence>
<dbReference type="PROSITE" id="PS51340">
    <property type="entry name" value="MOSC"/>
    <property type="match status" value="1"/>
</dbReference>
<dbReference type="Pfam" id="PF03476">
    <property type="entry name" value="MOSC_N"/>
    <property type="match status" value="1"/>
</dbReference>
<dbReference type="PANTHER" id="PTHR14237">
    <property type="entry name" value="MOLYBDOPTERIN COFACTOR SULFURASE MOSC"/>
    <property type="match status" value="1"/>
</dbReference>
<keyword evidence="3" id="KW-1185">Reference proteome</keyword>
<dbReference type="Proteomes" id="UP001499978">
    <property type="component" value="Unassembled WGS sequence"/>
</dbReference>